<evidence type="ECO:0000313" key="3">
    <source>
        <dbReference type="Proteomes" id="UP000600247"/>
    </source>
</evidence>
<evidence type="ECO:0000259" key="1">
    <source>
        <dbReference type="Pfam" id="PF04397"/>
    </source>
</evidence>
<dbReference type="GO" id="GO:0003677">
    <property type="term" value="F:DNA binding"/>
    <property type="evidence" value="ECO:0007669"/>
    <property type="project" value="InterPro"/>
</dbReference>
<accession>A0A917GZG9</accession>
<dbReference type="Gene3D" id="2.40.50.1020">
    <property type="entry name" value="LytTr DNA-binding domain"/>
    <property type="match status" value="1"/>
</dbReference>
<organism evidence="2 3">
    <name type="scientific">Paenibacillus radicis</name>
    <name type="common">ex Gao et al. 2016</name>
    <dbReference type="NCBI Taxonomy" id="1737354"/>
    <lineage>
        <taxon>Bacteria</taxon>
        <taxon>Bacillati</taxon>
        <taxon>Bacillota</taxon>
        <taxon>Bacilli</taxon>
        <taxon>Bacillales</taxon>
        <taxon>Paenibacillaceae</taxon>
        <taxon>Paenibacillus</taxon>
    </lineage>
</organism>
<name>A0A917GZG9_9BACL</name>
<dbReference type="Proteomes" id="UP000600247">
    <property type="component" value="Unassembled WGS sequence"/>
</dbReference>
<evidence type="ECO:0000313" key="2">
    <source>
        <dbReference type="EMBL" id="GGG62838.1"/>
    </source>
</evidence>
<feature type="domain" description="HTH LytTR-type" evidence="1">
    <location>
        <begin position="20"/>
        <end position="106"/>
    </location>
</feature>
<protein>
    <recommendedName>
        <fullName evidence="1">HTH LytTR-type domain-containing protein</fullName>
    </recommendedName>
</protein>
<dbReference type="EMBL" id="BMHY01000002">
    <property type="protein sequence ID" value="GGG62838.1"/>
    <property type="molecule type" value="Genomic_DNA"/>
</dbReference>
<dbReference type="AlphaFoldDB" id="A0A917GZG9"/>
<proteinExistence type="predicted"/>
<dbReference type="Pfam" id="PF04397">
    <property type="entry name" value="LytTR"/>
    <property type="match status" value="1"/>
</dbReference>
<sequence length="120" mass="13927">MMNSTLSGRNVYEDFDLESDVLFFKIGSLELVSFHGRNYNIKKRMTAEQIQKLTQERSFFQVSSNIYINIGKIKSIAGGIVYFGGEHSECKQLPVPRRKQYVIQKLFMQRAIESELRITP</sequence>
<comment type="caution">
    <text evidence="2">The sequence shown here is derived from an EMBL/GenBank/DDBJ whole genome shotgun (WGS) entry which is preliminary data.</text>
</comment>
<keyword evidence="3" id="KW-1185">Reference proteome</keyword>
<dbReference type="InterPro" id="IPR007492">
    <property type="entry name" value="LytTR_DNA-bd_dom"/>
</dbReference>
<dbReference type="RefSeq" id="WP_042165970.1">
    <property type="nucleotide sequence ID" value="NZ_BMHY01000002.1"/>
</dbReference>
<reference evidence="2 3" key="1">
    <citation type="journal article" date="2014" name="Int. J. Syst. Evol. Microbiol.">
        <title>Complete genome sequence of Corynebacterium casei LMG S-19264T (=DSM 44701T), isolated from a smear-ripened cheese.</title>
        <authorList>
            <consortium name="US DOE Joint Genome Institute (JGI-PGF)"/>
            <person name="Walter F."/>
            <person name="Albersmeier A."/>
            <person name="Kalinowski J."/>
            <person name="Ruckert C."/>
        </authorList>
    </citation>
    <scope>NUCLEOTIDE SEQUENCE [LARGE SCALE GENOMIC DNA]</scope>
    <source>
        <strain evidence="2 3">CGMCC 1.15286</strain>
    </source>
</reference>
<gene>
    <name evidence="2" type="ORF">GCM10010918_15820</name>
</gene>